<dbReference type="AlphaFoldDB" id="A0AA38HGF1"/>
<keyword evidence="4" id="KW-0598">Phosphotransferase system</keyword>
<dbReference type="InterPro" id="IPR003188">
    <property type="entry name" value="PTS_IIA_lac/cel"/>
</dbReference>
<name>A0AA38HGF1_9CUCU</name>
<evidence type="ECO:0000313" key="5">
    <source>
        <dbReference type="EMBL" id="KAJ3615893.1"/>
    </source>
</evidence>
<keyword evidence="2" id="KW-0762">Sugar transport</keyword>
<accession>A0AA38HGF1</accession>
<evidence type="ECO:0000256" key="3">
    <source>
        <dbReference type="ARBA" id="ARBA00022679"/>
    </source>
</evidence>
<dbReference type="PROSITE" id="PS51095">
    <property type="entry name" value="PTS_EIIA_TYPE_3"/>
    <property type="match status" value="1"/>
</dbReference>
<gene>
    <name evidence="5" type="ORF">Zmor_012216</name>
</gene>
<sequence length="103" mass="11830">MAINFEEISFGIVAMSGEARGLMMEAVQKSKMKLFDEANDLIRQSEDKLIEAEKKHMDAVVEEAQGIKHEFSILFVHAEDQLLTTQTLLLVAREFIELYKRIE</sequence>
<evidence type="ECO:0000313" key="6">
    <source>
        <dbReference type="Proteomes" id="UP001168821"/>
    </source>
</evidence>
<dbReference type="InterPro" id="IPR036542">
    <property type="entry name" value="PTS_IIA_lac/cel_sf"/>
</dbReference>
<evidence type="ECO:0000256" key="4">
    <source>
        <dbReference type="ARBA" id="ARBA00022683"/>
    </source>
</evidence>
<evidence type="ECO:0000256" key="2">
    <source>
        <dbReference type="ARBA" id="ARBA00022597"/>
    </source>
</evidence>
<dbReference type="GO" id="GO:0009401">
    <property type="term" value="P:phosphoenolpyruvate-dependent sugar phosphotransferase system"/>
    <property type="evidence" value="ECO:0007669"/>
    <property type="project" value="UniProtKB-KW"/>
</dbReference>
<reference evidence="5" key="1">
    <citation type="journal article" date="2023" name="G3 (Bethesda)">
        <title>Whole genome assemblies of Zophobas morio and Tenebrio molitor.</title>
        <authorList>
            <person name="Kaur S."/>
            <person name="Stinson S.A."/>
            <person name="diCenzo G.C."/>
        </authorList>
    </citation>
    <scope>NUCLEOTIDE SEQUENCE</scope>
    <source>
        <strain evidence="5">QUZm001</strain>
    </source>
</reference>
<dbReference type="PANTHER" id="PTHR34382">
    <property type="entry name" value="PTS SYSTEM N,N'-DIACETYLCHITOBIOSE-SPECIFIC EIIA COMPONENT"/>
    <property type="match status" value="1"/>
</dbReference>
<dbReference type="Proteomes" id="UP001168821">
    <property type="component" value="Unassembled WGS sequence"/>
</dbReference>
<dbReference type="SUPFAM" id="SSF46973">
    <property type="entry name" value="Enzyme IIa from lactose specific PTS, IIa-lac"/>
    <property type="match status" value="1"/>
</dbReference>
<organism evidence="5 6">
    <name type="scientific">Zophobas morio</name>
    <dbReference type="NCBI Taxonomy" id="2755281"/>
    <lineage>
        <taxon>Eukaryota</taxon>
        <taxon>Metazoa</taxon>
        <taxon>Ecdysozoa</taxon>
        <taxon>Arthropoda</taxon>
        <taxon>Hexapoda</taxon>
        <taxon>Insecta</taxon>
        <taxon>Pterygota</taxon>
        <taxon>Neoptera</taxon>
        <taxon>Endopterygota</taxon>
        <taxon>Coleoptera</taxon>
        <taxon>Polyphaga</taxon>
        <taxon>Cucujiformia</taxon>
        <taxon>Tenebrionidae</taxon>
        <taxon>Zophobas</taxon>
    </lineage>
</organism>
<dbReference type="PANTHER" id="PTHR34382:SF7">
    <property type="entry name" value="PTS SYSTEM N,N'-DIACETYLCHITOBIOSE-SPECIFIC EIIA COMPONENT"/>
    <property type="match status" value="1"/>
</dbReference>
<keyword evidence="6" id="KW-1185">Reference proteome</keyword>
<keyword evidence="1" id="KW-0813">Transport</keyword>
<protein>
    <recommendedName>
        <fullName evidence="7">PTS lactose/cellobiose transporter subunit IIA</fullName>
    </recommendedName>
</protein>
<comment type="caution">
    <text evidence="5">The sequence shown here is derived from an EMBL/GenBank/DDBJ whole genome shotgun (WGS) entry which is preliminary data.</text>
</comment>
<proteinExistence type="predicted"/>
<evidence type="ECO:0000256" key="1">
    <source>
        <dbReference type="ARBA" id="ARBA00022448"/>
    </source>
</evidence>
<evidence type="ECO:0008006" key="7">
    <source>
        <dbReference type="Google" id="ProtNLM"/>
    </source>
</evidence>
<keyword evidence="3" id="KW-0808">Transferase</keyword>
<dbReference type="EMBL" id="JALNTZ010003828">
    <property type="protein sequence ID" value="KAJ3615893.1"/>
    <property type="molecule type" value="Genomic_DNA"/>
</dbReference>
<dbReference type="Gene3D" id="1.20.58.80">
    <property type="entry name" value="Phosphotransferase system, lactose/cellobiose-type IIA subunit"/>
    <property type="match status" value="1"/>
</dbReference>
<dbReference type="GO" id="GO:0016740">
    <property type="term" value="F:transferase activity"/>
    <property type="evidence" value="ECO:0007669"/>
    <property type="project" value="UniProtKB-KW"/>
</dbReference>
<dbReference type="Pfam" id="PF02255">
    <property type="entry name" value="PTS_IIA"/>
    <property type="match status" value="1"/>
</dbReference>
<dbReference type="PIRSF" id="PIRSF000699">
    <property type="entry name" value="PTS_IILac_III"/>
    <property type="match status" value="1"/>
</dbReference>